<proteinExistence type="predicted"/>
<accession>A0A820L4W0</accession>
<evidence type="ECO:0000313" key="1">
    <source>
        <dbReference type="EMBL" id="CAF4355203.1"/>
    </source>
</evidence>
<protein>
    <submittedName>
        <fullName evidence="1">Uncharacterized protein</fullName>
    </submittedName>
</protein>
<comment type="caution">
    <text evidence="1">The sequence shown here is derived from an EMBL/GenBank/DDBJ whole genome shotgun (WGS) entry which is preliminary data.</text>
</comment>
<sequence length="121" mass="14109">MTNIFTSDEQYLTLPTTAQSLAYGQHEYRPRTLNKSADKARQAILPVFPPLKNGPVVCLAYHRREIVRTIYEFLFSEINVELLDRISKSEETKTNDENWLYRHSARCPSVLELFLNNNPSY</sequence>
<name>A0A820L4W0_9BILA</name>
<evidence type="ECO:0000313" key="2">
    <source>
        <dbReference type="Proteomes" id="UP000663881"/>
    </source>
</evidence>
<reference evidence="1" key="1">
    <citation type="submission" date="2021-02" db="EMBL/GenBank/DDBJ databases">
        <authorList>
            <person name="Nowell W R."/>
        </authorList>
    </citation>
    <scope>NUCLEOTIDE SEQUENCE</scope>
</reference>
<gene>
    <name evidence="1" type="ORF">OKA104_LOCUS49024</name>
</gene>
<dbReference type="Proteomes" id="UP000663881">
    <property type="component" value="Unassembled WGS sequence"/>
</dbReference>
<organism evidence="1 2">
    <name type="scientific">Adineta steineri</name>
    <dbReference type="NCBI Taxonomy" id="433720"/>
    <lineage>
        <taxon>Eukaryota</taxon>
        <taxon>Metazoa</taxon>
        <taxon>Spiralia</taxon>
        <taxon>Gnathifera</taxon>
        <taxon>Rotifera</taxon>
        <taxon>Eurotatoria</taxon>
        <taxon>Bdelloidea</taxon>
        <taxon>Adinetida</taxon>
        <taxon>Adinetidae</taxon>
        <taxon>Adineta</taxon>
    </lineage>
</organism>
<dbReference type="EMBL" id="CAJOAY010022210">
    <property type="protein sequence ID" value="CAF4355203.1"/>
    <property type="molecule type" value="Genomic_DNA"/>
</dbReference>
<dbReference type="AlphaFoldDB" id="A0A820L4W0"/>